<comment type="caution">
    <text evidence="2">The sequence shown here is derived from an EMBL/GenBank/DDBJ whole genome shotgun (WGS) entry which is preliminary data.</text>
</comment>
<keyword evidence="1" id="KW-1133">Transmembrane helix</keyword>
<organism evidence="2 3">
    <name type="scientific">Burkholderia reimsis</name>
    <dbReference type="NCBI Taxonomy" id="2234132"/>
    <lineage>
        <taxon>Bacteria</taxon>
        <taxon>Pseudomonadati</taxon>
        <taxon>Pseudomonadota</taxon>
        <taxon>Betaproteobacteria</taxon>
        <taxon>Burkholderiales</taxon>
        <taxon>Burkholderiaceae</taxon>
        <taxon>Burkholderia</taxon>
    </lineage>
</organism>
<name>A0A365QLY5_9BURK</name>
<keyword evidence="1" id="KW-0472">Membrane</keyword>
<dbReference type="EMBL" id="QMFZ01000041">
    <property type="protein sequence ID" value="RBB33785.1"/>
    <property type="molecule type" value="Genomic_DNA"/>
</dbReference>
<accession>A0A365QLY5</accession>
<proteinExistence type="predicted"/>
<dbReference type="AlphaFoldDB" id="A0A365QLY5"/>
<reference evidence="2 3" key="1">
    <citation type="submission" date="2018-06" db="EMBL/GenBank/DDBJ databases">
        <title>Draft genome sequence of Burkholderia reimsis strain BE51 isolated from a French agricultural soil.</title>
        <authorList>
            <person name="Esmaeel Q."/>
        </authorList>
    </citation>
    <scope>NUCLEOTIDE SEQUENCE [LARGE SCALE GENOMIC DNA]</scope>
    <source>
        <strain evidence="2 3">BE51</strain>
    </source>
</reference>
<protein>
    <submittedName>
        <fullName evidence="2">Uncharacterized protein</fullName>
    </submittedName>
</protein>
<gene>
    <name evidence="2" type="ORF">DPV79_33880</name>
</gene>
<evidence type="ECO:0000256" key="1">
    <source>
        <dbReference type="SAM" id="Phobius"/>
    </source>
</evidence>
<dbReference type="Proteomes" id="UP000252458">
    <property type="component" value="Unassembled WGS sequence"/>
</dbReference>
<feature type="transmembrane region" description="Helical" evidence="1">
    <location>
        <begin position="61"/>
        <end position="82"/>
    </location>
</feature>
<evidence type="ECO:0000313" key="3">
    <source>
        <dbReference type="Proteomes" id="UP000252458"/>
    </source>
</evidence>
<sequence length="88" mass="9682">MKNKTLAETLRKFARYGIFLGPLAPRLGGGWIGTLAGGAVRGLIFSTLSALALYLLGTWELFKWSAGAVVFLVYSLLLEIVLSRPRRR</sequence>
<keyword evidence="1" id="KW-0812">Transmembrane</keyword>
<evidence type="ECO:0000313" key="2">
    <source>
        <dbReference type="EMBL" id="RBB33785.1"/>
    </source>
</evidence>
<keyword evidence="3" id="KW-1185">Reference proteome</keyword>